<dbReference type="Proteomes" id="UP000321797">
    <property type="component" value="Unassembled WGS sequence"/>
</dbReference>
<feature type="region of interest" description="Disordered" evidence="2">
    <location>
        <begin position="1"/>
        <end position="56"/>
    </location>
</feature>
<evidence type="ECO:0000259" key="3">
    <source>
        <dbReference type="Pfam" id="PF05532"/>
    </source>
</evidence>
<proteinExistence type="inferred from homology"/>
<evidence type="ECO:0000256" key="2">
    <source>
        <dbReference type="SAM" id="MobiDB-lite"/>
    </source>
</evidence>
<dbReference type="EMBL" id="MVHH01000004">
    <property type="protein sequence ID" value="ORA00526.1"/>
    <property type="molecule type" value="Genomic_DNA"/>
</dbReference>
<dbReference type="Proteomes" id="UP000192327">
    <property type="component" value="Unassembled WGS sequence"/>
</dbReference>
<feature type="domain" description="CsbD-like" evidence="3">
    <location>
        <begin position="5"/>
        <end position="55"/>
    </location>
</feature>
<dbReference type="EMBL" id="SSGD01000121">
    <property type="protein sequence ID" value="TXI52673.1"/>
    <property type="molecule type" value="Genomic_DNA"/>
</dbReference>
<comment type="caution">
    <text evidence="5">The sequence shown here is derived from an EMBL/GenBank/DDBJ whole genome shotgun (WGS) entry which is preliminary data.</text>
</comment>
<organism evidence="5 7">
    <name type="scientific">Mycolicibacter arupensis</name>
    <dbReference type="NCBI Taxonomy" id="342002"/>
    <lineage>
        <taxon>Bacteria</taxon>
        <taxon>Bacillati</taxon>
        <taxon>Actinomycetota</taxon>
        <taxon>Actinomycetes</taxon>
        <taxon>Mycobacteriales</taxon>
        <taxon>Mycobacteriaceae</taxon>
        <taxon>Mycolicibacter</taxon>
    </lineage>
</organism>
<comment type="similarity">
    <text evidence="1">Belongs to the UPF0337 (CsbD) family.</text>
</comment>
<keyword evidence="6" id="KW-1185">Reference proteome</keyword>
<dbReference type="SUPFAM" id="SSF69047">
    <property type="entry name" value="Hypothetical protein YjbJ"/>
    <property type="match status" value="1"/>
</dbReference>
<evidence type="ECO:0000313" key="6">
    <source>
        <dbReference type="Proteomes" id="UP000192327"/>
    </source>
</evidence>
<feature type="compositionally biased region" description="Basic and acidic residues" evidence="2">
    <location>
        <begin position="17"/>
        <end position="56"/>
    </location>
</feature>
<accession>A0A5C7XTD3</accession>
<gene>
    <name evidence="4" type="ORF">BST15_03350</name>
    <name evidence="5" type="ORF">E6Q54_17980</name>
</gene>
<dbReference type="RefSeq" id="WP_083070807.1">
    <property type="nucleotide sequence ID" value="NZ_JACKUJ010000036.1"/>
</dbReference>
<dbReference type="InterPro" id="IPR008462">
    <property type="entry name" value="CsbD"/>
</dbReference>
<reference evidence="5 7" key="2">
    <citation type="submission" date="2018-09" db="EMBL/GenBank/DDBJ databases">
        <title>Metagenome Assembled Genomes from an Advanced Water Purification Facility.</title>
        <authorList>
            <person name="Stamps B.W."/>
            <person name="Spear J.R."/>
        </authorList>
    </citation>
    <scope>NUCLEOTIDE SEQUENCE [LARGE SCALE GENOMIC DNA]</scope>
    <source>
        <strain evidence="5">Bin_29_2</strain>
    </source>
</reference>
<evidence type="ECO:0000256" key="1">
    <source>
        <dbReference type="ARBA" id="ARBA00009129"/>
    </source>
</evidence>
<protein>
    <submittedName>
        <fullName evidence="5">CsbD family protein</fullName>
    </submittedName>
</protein>
<sequence>MGIVDKAKNAAQNASGKVKEQAGKVTGDKDTEAEGKKDQLKANVKKTGENIKDTFR</sequence>
<dbReference type="Gene3D" id="1.10.1470.10">
    <property type="entry name" value="YjbJ"/>
    <property type="match status" value="1"/>
</dbReference>
<evidence type="ECO:0000313" key="5">
    <source>
        <dbReference type="EMBL" id="TXI52673.1"/>
    </source>
</evidence>
<dbReference type="Pfam" id="PF05532">
    <property type="entry name" value="CsbD"/>
    <property type="match status" value="1"/>
</dbReference>
<evidence type="ECO:0000313" key="4">
    <source>
        <dbReference type="EMBL" id="ORA00526.1"/>
    </source>
</evidence>
<dbReference type="InterPro" id="IPR036629">
    <property type="entry name" value="YjbJ_sf"/>
</dbReference>
<reference evidence="4 6" key="1">
    <citation type="submission" date="2016-12" db="EMBL/GenBank/DDBJ databases">
        <title>The new phylogeny of genus Mycobacterium.</title>
        <authorList>
            <person name="Tortoli E."/>
            <person name="Trovato A."/>
            <person name="Cirillo D.M."/>
        </authorList>
    </citation>
    <scope>NUCLEOTIDE SEQUENCE [LARGE SCALE GENOMIC DNA]</scope>
    <source>
        <strain evidence="4 6">DSM 44942</strain>
    </source>
</reference>
<dbReference type="AlphaFoldDB" id="A0A5C7XTD3"/>
<name>A0A5C7XTD3_9MYCO</name>
<dbReference type="OrthoDB" id="2143260at2"/>
<evidence type="ECO:0000313" key="7">
    <source>
        <dbReference type="Proteomes" id="UP000321797"/>
    </source>
</evidence>